<keyword evidence="2" id="KW-0436">Ligase</keyword>
<comment type="similarity">
    <text evidence="1">Belongs to the ATP-dependent AMP-binding enzyme family.</text>
</comment>
<dbReference type="EMBL" id="JBHFEH010000034">
    <property type="protein sequence ID" value="KAL2051580.1"/>
    <property type="molecule type" value="Genomic_DNA"/>
</dbReference>
<dbReference type="InterPro" id="IPR000873">
    <property type="entry name" value="AMP-dep_synth/lig_dom"/>
</dbReference>
<accession>A0ABR4B1G3</accession>
<gene>
    <name evidence="4" type="ORF">ABVK25_008242</name>
</gene>
<dbReference type="SUPFAM" id="SSF56801">
    <property type="entry name" value="Acetyl-CoA synthetase-like"/>
    <property type="match status" value="1"/>
</dbReference>
<proteinExistence type="inferred from homology"/>
<feature type="domain" description="AMP-dependent synthetase/ligase" evidence="3">
    <location>
        <begin position="4"/>
        <end position="106"/>
    </location>
</feature>
<organism evidence="4 5">
    <name type="scientific">Lepraria finkii</name>
    <dbReference type="NCBI Taxonomy" id="1340010"/>
    <lineage>
        <taxon>Eukaryota</taxon>
        <taxon>Fungi</taxon>
        <taxon>Dikarya</taxon>
        <taxon>Ascomycota</taxon>
        <taxon>Pezizomycotina</taxon>
        <taxon>Lecanoromycetes</taxon>
        <taxon>OSLEUM clade</taxon>
        <taxon>Lecanoromycetidae</taxon>
        <taxon>Lecanorales</taxon>
        <taxon>Lecanorineae</taxon>
        <taxon>Stereocaulaceae</taxon>
        <taxon>Lepraria</taxon>
    </lineage>
</organism>
<keyword evidence="5" id="KW-1185">Reference proteome</keyword>
<name>A0ABR4B1G3_9LECA</name>
<dbReference type="Pfam" id="PF00501">
    <property type="entry name" value="AMP-binding"/>
    <property type="match status" value="1"/>
</dbReference>
<reference evidence="4 5" key="1">
    <citation type="submission" date="2024-09" db="EMBL/GenBank/DDBJ databases">
        <title>Rethinking Asexuality: The Enigmatic Case of Functional Sexual Genes in Lepraria (Stereocaulaceae).</title>
        <authorList>
            <person name="Doellman M."/>
            <person name="Sun Y."/>
            <person name="Barcenas-Pena A."/>
            <person name="Lumbsch H.T."/>
            <person name="Grewe F."/>
        </authorList>
    </citation>
    <scope>NUCLEOTIDE SEQUENCE [LARGE SCALE GENOMIC DNA]</scope>
    <source>
        <strain evidence="4 5">Grewe 0041</strain>
    </source>
</reference>
<evidence type="ECO:0000259" key="3">
    <source>
        <dbReference type="Pfam" id="PF00501"/>
    </source>
</evidence>
<comment type="caution">
    <text evidence="4">The sequence shown here is derived from an EMBL/GenBank/DDBJ whole genome shotgun (WGS) entry which is preliminary data.</text>
</comment>
<dbReference type="InterPro" id="IPR042099">
    <property type="entry name" value="ANL_N_sf"/>
</dbReference>
<dbReference type="Proteomes" id="UP001590951">
    <property type="component" value="Unassembled WGS sequence"/>
</dbReference>
<dbReference type="Gene3D" id="3.40.50.12780">
    <property type="entry name" value="N-terminal domain of ligase-like"/>
    <property type="match status" value="1"/>
</dbReference>
<evidence type="ECO:0000256" key="1">
    <source>
        <dbReference type="ARBA" id="ARBA00006432"/>
    </source>
</evidence>
<evidence type="ECO:0000313" key="5">
    <source>
        <dbReference type="Proteomes" id="UP001590951"/>
    </source>
</evidence>
<evidence type="ECO:0000313" key="4">
    <source>
        <dbReference type="EMBL" id="KAL2051580.1"/>
    </source>
</evidence>
<evidence type="ECO:0000256" key="2">
    <source>
        <dbReference type="ARBA" id="ARBA00022598"/>
    </source>
</evidence>
<sequence>MIHQILLRNPPPSKVPKIRVIRSCSSPLSPRTFDELEKSFNAPVLEAYAMTEGAHQMTSNPLPPAKRFPGSVGLGQGVEVKILDQKGVEISQGSEAEICVRGENVT</sequence>
<dbReference type="PANTHER" id="PTHR43201:SF5">
    <property type="entry name" value="MEDIUM-CHAIN ACYL-COA LIGASE ACSF2, MITOCHONDRIAL"/>
    <property type="match status" value="1"/>
</dbReference>
<protein>
    <recommendedName>
        <fullName evidence="3">AMP-dependent synthetase/ligase domain-containing protein</fullName>
    </recommendedName>
</protein>
<dbReference type="PANTHER" id="PTHR43201">
    <property type="entry name" value="ACYL-COA SYNTHETASE"/>
    <property type="match status" value="1"/>
</dbReference>